<evidence type="ECO:0000313" key="3">
    <source>
        <dbReference type="Proteomes" id="UP001054902"/>
    </source>
</evidence>
<organism evidence="2 3">
    <name type="scientific">Chaetoceros tenuissimus</name>
    <dbReference type="NCBI Taxonomy" id="426638"/>
    <lineage>
        <taxon>Eukaryota</taxon>
        <taxon>Sar</taxon>
        <taxon>Stramenopiles</taxon>
        <taxon>Ochrophyta</taxon>
        <taxon>Bacillariophyta</taxon>
        <taxon>Coscinodiscophyceae</taxon>
        <taxon>Chaetocerotophycidae</taxon>
        <taxon>Chaetocerotales</taxon>
        <taxon>Chaetocerotaceae</taxon>
        <taxon>Chaetoceros</taxon>
    </lineage>
</organism>
<protein>
    <submittedName>
        <fullName evidence="2">Uncharacterized protein</fullName>
    </submittedName>
</protein>
<reference evidence="2 3" key="1">
    <citation type="journal article" date="2021" name="Sci. Rep.">
        <title>The genome of the diatom Chaetoceros tenuissimus carries an ancient integrated fragment of an extant virus.</title>
        <authorList>
            <person name="Hongo Y."/>
            <person name="Kimura K."/>
            <person name="Takaki Y."/>
            <person name="Yoshida Y."/>
            <person name="Baba S."/>
            <person name="Kobayashi G."/>
            <person name="Nagasaki K."/>
            <person name="Hano T."/>
            <person name="Tomaru Y."/>
        </authorList>
    </citation>
    <scope>NUCLEOTIDE SEQUENCE [LARGE SCALE GENOMIC DNA]</scope>
    <source>
        <strain evidence="2 3">NIES-3715</strain>
    </source>
</reference>
<feature type="region of interest" description="Disordered" evidence="1">
    <location>
        <begin position="190"/>
        <end position="221"/>
    </location>
</feature>
<proteinExistence type="predicted"/>
<evidence type="ECO:0000313" key="2">
    <source>
        <dbReference type="EMBL" id="GFH51908.1"/>
    </source>
</evidence>
<name>A0AAD3CTK8_9STRA</name>
<comment type="caution">
    <text evidence="2">The sequence shown here is derived from an EMBL/GenBank/DDBJ whole genome shotgun (WGS) entry which is preliminary data.</text>
</comment>
<dbReference type="AlphaFoldDB" id="A0AAD3CTK8"/>
<keyword evidence="3" id="KW-1185">Reference proteome</keyword>
<evidence type="ECO:0000256" key="1">
    <source>
        <dbReference type="SAM" id="MobiDB-lite"/>
    </source>
</evidence>
<accession>A0AAD3CTK8</accession>
<gene>
    <name evidence="2" type="ORF">CTEN210_08384</name>
</gene>
<dbReference type="EMBL" id="BLLK01000045">
    <property type="protein sequence ID" value="GFH51908.1"/>
    <property type="molecule type" value="Genomic_DNA"/>
</dbReference>
<dbReference type="Proteomes" id="UP001054902">
    <property type="component" value="Unassembled WGS sequence"/>
</dbReference>
<sequence>MSTNQFNMSNLNFSRRHSLDFQGCSDFSELDNFDFSSDLLDFDDVKIMERRLSLTFARRLSLQGHSNFEDLLPLQHSKRRKSEEDVHYNHEFKQEEEDQEHYHDTFASSDADFGPDSFLPALDTLPEDDILSDDALSFLDEDLSTPEEAYSSQQVTSTKRRRTRVNRPQILSLLSPEDLEKELEKTRMRLQRSMEKSAKSRRCLDRNPELRSVKRSLSTPSSVLQQSRMQFETYMSNNASSFRTI</sequence>
<feature type="compositionally biased region" description="Basic and acidic residues" evidence="1">
    <location>
        <begin position="190"/>
        <end position="212"/>
    </location>
</feature>